<evidence type="ECO:0000313" key="2">
    <source>
        <dbReference type="EMBL" id="TFU97226.1"/>
    </source>
</evidence>
<dbReference type="SUPFAM" id="SSF55804">
    <property type="entry name" value="Phoshotransferase/anion transport protein"/>
    <property type="match status" value="1"/>
</dbReference>
<dbReference type="PANTHER" id="PTHR47738">
    <property type="entry name" value="PTS SYSTEM FRUCTOSE-LIKE EIIA COMPONENT-RELATED"/>
    <property type="match status" value="1"/>
</dbReference>
<name>A0A4Y9JAU7_9STRE</name>
<dbReference type="AlphaFoldDB" id="A0A4Y9JAU7"/>
<organism evidence="2 3">
    <name type="scientific">Streptococcus cuniculi</name>
    <dbReference type="NCBI Taxonomy" id="1432788"/>
    <lineage>
        <taxon>Bacteria</taxon>
        <taxon>Bacillati</taxon>
        <taxon>Bacillota</taxon>
        <taxon>Bacilli</taxon>
        <taxon>Lactobacillales</taxon>
        <taxon>Streptococcaceae</taxon>
        <taxon>Streptococcus</taxon>
    </lineage>
</organism>
<gene>
    <name evidence="2" type="ORF">E4T82_08960</name>
</gene>
<keyword evidence="2" id="KW-0762">Sugar transport</keyword>
<dbReference type="InterPro" id="IPR016152">
    <property type="entry name" value="PTrfase/Anion_transptr"/>
</dbReference>
<dbReference type="CDD" id="cd00211">
    <property type="entry name" value="PTS_IIA_fru"/>
    <property type="match status" value="1"/>
</dbReference>
<accession>A0A4Y9JAU7</accession>
<feature type="domain" description="PTS EIIA type-2" evidence="1">
    <location>
        <begin position="1"/>
        <end position="148"/>
    </location>
</feature>
<evidence type="ECO:0000259" key="1">
    <source>
        <dbReference type="PROSITE" id="PS51094"/>
    </source>
</evidence>
<dbReference type="Proteomes" id="UP000297253">
    <property type="component" value="Unassembled WGS sequence"/>
</dbReference>
<dbReference type="InterPro" id="IPR002178">
    <property type="entry name" value="PTS_EIIA_type-2_dom"/>
</dbReference>
<keyword evidence="2" id="KW-0813">Transport</keyword>
<sequence length="152" mass="17783">MFTEEFIFLDEPLPTNTEVLTYSFDQLSKLGYVKEDYLNSILSREKEFPTGLMTHVGIHIAMPHTEAHLAEKEAIVFIRTKEPVFFQHMVDPDEEVETRLIFNIVIKDPKNQVIFLTKLMKLFQTEELLKQLLVETEKSTIVNLLTNYMNES</sequence>
<dbReference type="OrthoDB" id="370976at2"/>
<proteinExistence type="predicted"/>
<dbReference type="EMBL" id="SPPD01000014">
    <property type="protein sequence ID" value="TFU97226.1"/>
    <property type="molecule type" value="Genomic_DNA"/>
</dbReference>
<protein>
    <submittedName>
        <fullName evidence="2">PTS sugar transporter subunit IIA</fullName>
    </submittedName>
</protein>
<dbReference type="RefSeq" id="WP_135182491.1">
    <property type="nucleotide sequence ID" value="NZ_JADGKZ010000014.1"/>
</dbReference>
<comment type="caution">
    <text evidence="2">The sequence shown here is derived from an EMBL/GenBank/DDBJ whole genome shotgun (WGS) entry which is preliminary data.</text>
</comment>
<reference evidence="2 3" key="1">
    <citation type="submission" date="2019-03" db="EMBL/GenBank/DDBJ databases">
        <title>Diversity of the mouse oral microbiome.</title>
        <authorList>
            <person name="Joseph S."/>
            <person name="Aduse-Opoku J."/>
            <person name="Curtis M."/>
            <person name="Wade W."/>
            <person name="Hashim A."/>
        </authorList>
    </citation>
    <scope>NUCLEOTIDE SEQUENCE [LARGE SCALE GENOMIC DNA]</scope>
    <source>
        <strain evidence="2 3">WM131</strain>
    </source>
</reference>
<dbReference type="PROSITE" id="PS51094">
    <property type="entry name" value="PTS_EIIA_TYPE_2"/>
    <property type="match status" value="1"/>
</dbReference>
<dbReference type="InterPro" id="IPR051541">
    <property type="entry name" value="PTS_SugarTrans_NitroReg"/>
</dbReference>
<evidence type="ECO:0000313" key="3">
    <source>
        <dbReference type="Proteomes" id="UP000297253"/>
    </source>
</evidence>
<dbReference type="Gene3D" id="3.40.930.10">
    <property type="entry name" value="Mannitol-specific EII, Chain A"/>
    <property type="match status" value="1"/>
</dbReference>
<dbReference type="PANTHER" id="PTHR47738:SF3">
    <property type="entry name" value="PHOSPHOTRANSFERASE SYSTEM MANNITOL_FRUCTOSE-SPECIFIC IIA DOMAIN CONTAINING PROTEIN"/>
    <property type="match status" value="1"/>
</dbReference>
<dbReference type="Pfam" id="PF00359">
    <property type="entry name" value="PTS_EIIA_2"/>
    <property type="match status" value="1"/>
</dbReference>